<feature type="transmembrane region" description="Helical" evidence="10">
    <location>
        <begin position="211"/>
        <end position="240"/>
    </location>
</feature>
<dbReference type="EC" id="2.3.1.225" evidence="10"/>
<accession>A0A9N8W6B3</accession>
<protein>
    <recommendedName>
        <fullName evidence="10">Palmitoyltransferase</fullName>
        <ecNumber evidence="10">2.3.1.225</ecNumber>
    </recommendedName>
</protein>
<comment type="catalytic activity">
    <reaction evidence="9 10">
        <text>L-cysteinyl-[protein] + hexadecanoyl-CoA = S-hexadecanoyl-L-cysteinyl-[protein] + CoA</text>
        <dbReference type="Rhea" id="RHEA:36683"/>
        <dbReference type="Rhea" id="RHEA-COMP:10131"/>
        <dbReference type="Rhea" id="RHEA-COMP:11032"/>
        <dbReference type="ChEBI" id="CHEBI:29950"/>
        <dbReference type="ChEBI" id="CHEBI:57287"/>
        <dbReference type="ChEBI" id="CHEBI:57379"/>
        <dbReference type="ChEBI" id="CHEBI:74151"/>
        <dbReference type="EC" id="2.3.1.225"/>
    </reaction>
</comment>
<feature type="compositionally biased region" description="Acidic residues" evidence="11">
    <location>
        <begin position="431"/>
        <end position="441"/>
    </location>
</feature>
<keyword evidence="8 10" id="KW-0012">Acyltransferase</keyword>
<evidence type="ECO:0000256" key="1">
    <source>
        <dbReference type="ARBA" id="ARBA00004141"/>
    </source>
</evidence>
<name>A0A9N8W6B3_9GLOM</name>
<dbReference type="OrthoDB" id="331948at2759"/>
<feature type="transmembrane region" description="Helical" evidence="10">
    <location>
        <begin position="171"/>
        <end position="190"/>
    </location>
</feature>
<reference evidence="13" key="1">
    <citation type="submission" date="2021-06" db="EMBL/GenBank/DDBJ databases">
        <authorList>
            <person name="Kallberg Y."/>
            <person name="Tangrot J."/>
            <person name="Rosling A."/>
        </authorList>
    </citation>
    <scope>NUCLEOTIDE SEQUENCE</scope>
    <source>
        <strain evidence="13">CL551</strain>
    </source>
</reference>
<evidence type="ECO:0000313" key="13">
    <source>
        <dbReference type="EMBL" id="CAG8478834.1"/>
    </source>
</evidence>
<evidence type="ECO:0000256" key="4">
    <source>
        <dbReference type="ARBA" id="ARBA00022989"/>
    </source>
</evidence>
<dbReference type="GO" id="GO:0016020">
    <property type="term" value="C:membrane"/>
    <property type="evidence" value="ECO:0007669"/>
    <property type="project" value="UniProtKB-SubCell"/>
</dbReference>
<dbReference type="InterPro" id="IPR001594">
    <property type="entry name" value="Palmitoyltrfase_DHHC"/>
</dbReference>
<feature type="compositionally biased region" description="Basic residues" evidence="11">
    <location>
        <begin position="361"/>
        <end position="372"/>
    </location>
</feature>
<comment type="caution">
    <text evidence="13">The sequence shown here is derived from an EMBL/GenBank/DDBJ whole genome shotgun (WGS) entry which is preliminary data.</text>
</comment>
<feature type="transmembrane region" description="Helical" evidence="10">
    <location>
        <begin position="39"/>
        <end position="58"/>
    </location>
</feature>
<evidence type="ECO:0000256" key="7">
    <source>
        <dbReference type="ARBA" id="ARBA00023288"/>
    </source>
</evidence>
<feature type="region of interest" description="Disordered" evidence="11">
    <location>
        <begin position="521"/>
        <end position="542"/>
    </location>
</feature>
<comment type="domain">
    <text evidence="10">The DHHC domain is required for palmitoyltransferase activity.</text>
</comment>
<comment type="similarity">
    <text evidence="10">Belongs to the DHHC palmitoyltransferase family.</text>
</comment>
<keyword evidence="5 10" id="KW-0472">Membrane</keyword>
<evidence type="ECO:0000256" key="8">
    <source>
        <dbReference type="ARBA" id="ARBA00023315"/>
    </source>
</evidence>
<evidence type="ECO:0000256" key="3">
    <source>
        <dbReference type="ARBA" id="ARBA00022692"/>
    </source>
</evidence>
<keyword evidence="14" id="KW-1185">Reference proteome</keyword>
<evidence type="ECO:0000256" key="11">
    <source>
        <dbReference type="SAM" id="MobiDB-lite"/>
    </source>
</evidence>
<comment type="subcellular location">
    <subcellularLocation>
        <location evidence="1">Membrane</location>
        <topology evidence="1">Multi-pass membrane protein</topology>
    </subcellularLocation>
</comment>
<dbReference type="PANTHER" id="PTHR12246">
    <property type="entry name" value="PALMITOYLTRANSFERASE ZDHHC16"/>
    <property type="match status" value="1"/>
</dbReference>
<feature type="compositionally biased region" description="Low complexity" evidence="11">
    <location>
        <begin position="421"/>
        <end position="430"/>
    </location>
</feature>
<evidence type="ECO:0000313" key="14">
    <source>
        <dbReference type="Proteomes" id="UP000789342"/>
    </source>
</evidence>
<keyword evidence="7" id="KW-0449">Lipoprotein</keyword>
<keyword evidence="3 10" id="KW-0812">Transmembrane</keyword>
<feature type="transmembrane region" description="Helical" evidence="10">
    <location>
        <begin position="6"/>
        <end position="32"/>
    </location>
</feature>
<evidence type="ECO:0000256" key="6">
    <source>
        <dbReference type="ARBA" id="ARBA00023139"/>
    </source>
</evidence>
<dbReference type="InterPro" id="IPR039859">
    <property type="entry name" value="PFA4/ZDH16/20/ERF2-like"/>
</dbReference>
<feature type="region of interest" description="Disordered" evidence="11">
    <location>
        <begin position="352"/>
        <end position="373"/>
    </location>
</feature>
<gene>
    <name evidence="13" type="ORF">AMORRO_LOCUS2211</name>
</gene>
<dbReference type="GO" id="GO:0019706">
    <property type="term" value="F:protein-cysteine S-palmitoyltransferase activity"/>
    <property type="evidence" value="ECO:0007669"/>
    <property type="project" value="UniProtKB-EC"/>
</dbReference>
<evidence type="ECO:0000256" key="5">
    <source>
        <dbReference type="ARBA" id="ARBA00023136"/>
    </source>
</evidence>
<keyword evidence="2 10" id="KW-0808">Transferase</keyword>
<dbReference type="AlphaFoldDB" id="A0A9N8W6B3"/>
<keyword evidence="4 10" id="KW-1133">Transmembrane helix</keyword>
<evidence type="ECO:0000259" key="12">
    <source>
        <dbReference type="Pfam" id="PF01529"/>
    </source>
</evidence>
<proteinExistence type="inferred from homology"/>
<feature type="region of interest" description="Disordered" evidence="11">
    <location>
        <begin position="401"/>
        <end position="441"/>
    </location>
</feature>
<dbReference type="Proteomes" id="UP000789342">
    <property type="component" value="Unassembled WGS sequence"/>
</dbReference>
<keyword evidence="6" id="KW-0564">Palmitate</keyword>
<evidence type="ECO:0000256" key="10">
    <source>
        <dbReference type="RuleBase" id="RU079119"/>
    </source>
</evidence>
<evidence type="ECO:0000256" key="9">
    <source>
        <dbReference type="ARBA" id="ARBA00048048"/>
    </source>
</evidence>
<feature type="domain" description="Palmitoyltransferase DHHC" evidence="12">
    <location>
        <begin position="154"/>
        <end position="254"/>
    </location>
</feature>
<organism evidence="13 14">
    <name type="scientific">Acaulospora morrowiae</name>
    <dbReference type="NCBI Taxonomy" id="94023"/>
    <lineage>
        <taxon>Eukaryota</taxon>
        <taxon>Fungi</taxon>
        <taxon>Fungi incertae sedis</taxon>
        <taxon>Mucoromycota</taxon>
        <taxon>Glomeromycotina</taxon>
        <taxon>Glomeromycetes</taxon>
        <taxon>Diversisporales</taxon>
        <taxon>Acaulosporaceae</taxon>
        <taxon>Acaulospora</taxon>
    </lineage>
</organism>
<sequence>MIDTGRLFIVGVSSLVSFLAYSSQIFIFWDFLGGLNVQCLTVLIPFNIAVLMIFYNYYMTCNTDPGRVPKDWCPEEGQDNIEIKRTTHAPRYCRTCLAYKPPRSHHCRTCKRYCYHDFNTNRDISPQHSSLNVVDSCHFAPHHNQLYSSCAQFHKGPWTNNCVGYYNYGHFIRFVFWVDVACIYHFILMIKRTMQIIDDMSMIRFEKEPTTIEMIFIVLNYAAVTPVLFSVGILSMYHFYCMWSNTTTIENWEKDKVLTMVRRGKIKEVVFPYDIGILENVKSILGDNPLLWCWPQQIKGNGLSFPISSNADPTLIWPPKDPNAKATTQLPPKPWELYNLNQNQFYRTNNSQKFSYNNSSSHRRNRTHRHVRRDSEGYIVRDISLEERAMLAEDHRHRINSNDVDNYHDEDVPSDGSTLYSSSEEFSNNEQSEEDDFDDDNYPEHMGIGNDENGEEGIVSNPKYHHRTRHREYDYNRRGDNDEIQDDDSDENIPLGMIIGKKQSHAMNHESGFSETCLKASSLDDDMSNGGVIGSDKVEKVD</sequence>
<dbReference type="Pfam" id="PF01529">
    <property type="entry name" value="DHHC"/>
    <property type="match status" value="1"/>
</dbReference>
<evidence type="ECO:0000256" key="2">
    <source>
        <dbReference type="ARBA" id="ARBA00022679"/>
    </source>
</evidence>
<dbReference type="EMBL" id="CAJVPV010000907">
    <property type="protein sequence ID" value="CAG8478834.1"/>
    <property type="molecule type" value="Genomic_DNA"/>
</dbReference>
<dbReference type="PROSITE" id="PS50216">
    <property type="entry name" value="DHHC"/>
    <property type="match status" value="2"/>
</dbReference>